<dbReference type="AlphaFoldDB" id="A0AAE0VUH8"/>
<comment type="caution">
    <text evidence="2">The sequence shown here is derived from an EMBL/GenBank/DDBJ whole genome shotgun (WGS) entry which is preliminary data.</text>
</comment>
<gene>
    <name evidence="2" type="ORF">CHS0354_015480</name>
</gene>
<reference evidence="2" key="2">
    <citation type="journal article" date="2021" name="Genome Biol. Evol.">
        <title>Developing a high-quality reference genome for a parasitic bivalve with doubly uniparental inheritance (Bivalvia: Unionida).</title>
        <authorList>
            <person name="Smith C.H."/>
        </authorList>
    </citation>
    <scope>NUCLEOTIDE SEQUENCE</scope>
    <source>
        <strain evidence="2">CHS0354</strain>
        <tissue evidence="2">Mantle</tissue>
    </source>
</reference>
<organism evidence="2 3">
    <name type="scientific">Potamilus streckersoni</name>
    <dbReference type="NCBI Taxonomy" id="2493646"/>
    <lineage>
        <taxon>Eukaryota</taxon>
        <taxon>Metazoa</taxon>
        <taxon>Spiralia</taxon>
        <taxon>Lophotrochozoa</taxon>
        <taxon>Mollusca</taxon>
        <taxon>Bivalvia</taxon>
        <taxon>Autobranchia</taxon>
        <taxon>Heteroconchia</taxon>
        <taxon>Palaeoheterodonta</taxon>
        <taxon>Unionida</taxon>
        <taxon>Unionoidea</taxon>
        <taxon>Unionidae</taxon>
        <taxon>Ambleminae</taxon>
        <taxon>Lampsilini</taxon>
        <taxon>Potamilus</taxon>
    </lineage>
</organism>
<protein>
    <submittedName>
        <fullName evidence="2">Uncharacterized protein</fullName>
    </submittedName>
</protein>
<evidence type="ECO:0000313" key="2">
    <source>
        <dbReference type="EMBL" id="KAK3590491.1"/>
    </source>
</evidence>
<keyword evidence="3" id="KW-1185">Reference proteome</keyword>
<reference evidence="2" key="3">
    <citation type="submission" date="2023-05" db="EMBL/GenBank/DDBJ databases">
        <authorList>
            <person name="Smith C.H."/>
        </authorList>
    </citation>
    <scope>NUCLEOTIDE SEQUENCE</scope>
    <source>
        <strain evidence="2">CHS0354</strain>
        <tissue evidence="2">Mantle</tissue>
    </source>
</reference>
<evidence type="ECO:0000256" key="1">
    <source>
        <dbReference type="SAM" id="SignalP"/>
    </source>
</evidence>
<name>A0AAE0VUH8_9BIVA</name>
<feature type="chain" id="PRO_5042034841" evidence="1">
    <location>
        <begin position="20"/>
        <end position="127"/>
    </location>
</feature>
<keyword evidence="1" id="KW-0732">Signal</keyword>
<feature type="signal peptide" evidence="1">
    <location>
        <begin position="1"/>
        <end position="19"/>
    </location>
</feature>
<sequence length="127" mass="13765">MFISVFFTLFLCLICQSTALEDGEFAVLGVVLDDGEFAVLKVVLEDGEFAVLGVVLEDDEFAVLGVVLEDGEFAVLGVVSCSDKPVSDWFTFQECFCTNFAPDKGYTPGIDTTLPQVKKPSIVILLP</sequence>
<dbReference type="EMBL" id="JAEAOA010000959">
    <property type="protein sequence ID" value="KAK3590491.1"/>
    <property type="molecule type" value="Genomic_DNA"/>
</dbReference>
<accession>A0AAE0VUH8</accession>
<proteinExistence type="predicted"/>
<dbReference type="Proteomes" id="UP001195483">
    <property type="component" value="Unassembled WGS sequence"/>
</dbReference>
<reference evidence="2" key="1">
    <citation type="journal article" date="2021" name="Genome Biol. Evol.">
        <title>A High-Quality Reference Genome for a Parasitic Bivalve with Doubly Uniparental Inheritance (Bivalvia: Unionida).</title>
        <authorList>
            <person name="Smith C.H."/>
        </authorList>
    </citation>
    <scope>NUCLEOTIDE SEQUENCE</scope>
    <source>
        <strain evidence="2">CHS0354</strain>
    </source>
</reference>
<evidence type="ECO:0000313" key="3">
    <source>
        <dbReference type="Proteomes" id="UP001195483"/>
    </source>
</evidence>